<keyword evidence="1" id="KW-0479">Metal-binding</keyword>
<dbReference type="OrthoDB" id="79252at2759"/>
<feature type="compositionally biased region" description="Low complexity" evidence="5">
    <location>
        <begin position="1152"/>
        <end position="1167"/>
    </location>
</feature>
<feature type="compositionally biased region" description="Low complexity" evidence="5">
    <location>
        <begin position="228"/>
        <end position="245"/>
    </location>
</feature>
<dbReference type="Proteomes" id="UP000319731">
    <property type="component" value="Unassembled WGS sequence"/>
</dbReference>
<evidence type="ECO:0000313" key="8">
    <source>
        <dbReference type="Proteomes" id="UP000319731"/>
    </source>
</evidence>
<keyword evidence="3" id="KW-0862">Zinc</keyword>
<feature type="compositionally biased region" description="Low complexity" evidence="5">
    <location>
        <begin position="803"/>
        <end position="813"/>
    </location>
</feature>
<evidence type="ECO:0000256" key="5">
    <source>
        <dbReference type="SAM" id="MobiDB-lite"/>
    </source>
</evidence>
<dbReference type="InterPro" id="IPR001965">
    <property type="entry name" value="Znf_PHD"/>
</dbReference>
<dbReference type="InterPro" id="IPR011011">
    <property type="entry name" value="Znf_FYVE_PHD"/>
</dbReference>
<feature type="region of interest" description="Disordered" evidence="5">
    <location>
        <begin position="1098"/>
        <end position="1171"/>
    </location>
</feature>
<feature type="compositionally biased region" description="Low complexity" evidence="5">
    <location>
        <begin position="1416"/>
        <end position="1438"/>
    </location>
</feature>
<dbReference type="SMART" id="SM00249">
    <property type="entry name" value="PHD"/>
    <property type="match status" value="1"/>
</dbReference>
<sequence>MTSTRPSKQQLQQYAQHQQNQNDDEEPDVEQDEEGTQYIITQTTHGLPPQSQIVDEDEGEIRCICGYSDDDGYTIQCDRCFVWQHMACVGITASTVPETYLCEQCYPRRLDVDRAVQYQTRRLQVEAIPKPVVSNPTSGRNDSRRKKEVKESPRKKMVVPPPPLPSSTSSSNRKGVEKSRKRTTTGPSNPAMSLVSPPRRGKIKDTSMMPPSSIGRNQRDKSDDIQDSDMSSSVPVNSVMNSNEMDVMESRMPSDVSPTNEGFWVPESRRPSPSLQSRAPSPQTSQQPQQQYEKSSVMNPVLSRRTPPSTPRPQPLLPNQQQQNGSKLSTEQQSPEVPPEKPFSMRPTRKRMLHPEVREVLKPRDEWERDYLNRATSYIPSDLNRYGSNAAKRYVEQVCSVWSARTSLNTQHDADAVPGDSSAVDAREEPHALEPMVEGKLEAYKYFPDGADPIFMERRVFEDKVPVAIVDNITQDDCISRYGIYVTTDIQTGDFIMSIKGVLGFTTDFSLKTRWASRTPDLKPPFVFAHPCKELGQPLLVNARDFGFSDGRFVRFSCGAHPSHRSICNAELRTIYLTETNSDSILPALPSNDRVVLGIFASRDIVASEEAIIAMDPMSTVDGDVPQVDTLVLQYPCICEDTTSCYLFPAITGQKVERESTIQPQPEGQVPNNDTMSEDVSDTSSMRHRVRTVSDNSVNDNVGDMEMDNMFANENTDNGNNGDTQMETVVTADGGSASKRPGDNSSPEPFKRPRTESPIKVVTEEIKHHNVAKLVPPIVVTTPSPLSPPKLVGKKAWARQTISVPSSPAVSPVKESKPPEKESSSANHPPAPSRKVSLRDFKARRAVSTTQLQTSESTMDIDSVKTPHSVVEPQQQQDSISDLATSRAAETIKPDDGVSESQPLLLKLPVNTALQSNIISGQIVNSPIGENPPQPPAPNVTTSRWSRPVAQTSSEIAQITTSTTTTTTTTATKTTASNLFFPTSSSVEDLFSSAKPFITASPTLTKPSTFFPLQTQDPFALFDNRGSGPRTPPAVNKALPLSSSHISHNPLASVLGGSSSGNQSAVTGLGIPNILNNLSSALSAINAMTAATDVSGRNVSSGAAVDGGSERRRVDSSSRLFAPVSPLAQTSTQDYNPSDPDEIAFERERTRSLSPPSAARSRSQTPPDAVLPANFASVIKQEAREEKSVFGPTSPVPISIPRLDRPEFAAIEEHIPALNMSRPSRSRPITPAEAEFPNRPIPVVASMNTGWDRERRAPSPPPFNNNSSNVGPPPPRRAIYRGYDQYVGAAGQEAAMNRGVWSGGRGRYSGSPLIMPPAGRGYRGAPSAWDTRRAGGDGQSPRGEPMMMMPRDRDNVMSPRDTIGSLQDDRGSRPRSPLLSARPDLGHDWERGRRRTSDDEPPYSARDASRSLSNERGSPPLYRRGSGSPRPRSSSPTSDISKRESRSLSPPRRDSDASPSHRGAGPSGYNDSRAFHYGWGPPSSSSPAPGSSPYRNGPPPPPRPRSPGPPDEYGSSVYNRGRGGPPPPLSGGPPRGRARWRGGPPTERWRQPPPPSRRDRPSPRRERSTSRERERERDRERDRYGSGSSSNNLNVSNSGSGGGRSLQSGRSSPVSHFPGPGHAARRGVAAIKRNVEPREERDRSSSDGPWERDIPIAPPRAVAKPVAEIAREKSVELEDVLRPGKFKAAAFVEVEGDNQDDG</sequence>
<dbReference type="GO" id="GO:0006355">
    <property type="term" value="P:regulation of DNA-templated transcription"/>
    <property type="evidence" value="ECO:0007669"/>
    <property type="project" value="TreeGrafter"/>
</dbReference>
<feature type="compositionally biased region" description="Low complexity" evidence="5">
    <location>
        <begin position="1585"/>
        <end position="1598"/>
    </location>
</feature>
<dbReference type="PANTHER" id="PTHR46462">
    <property type="entry name" value="UPSET, ISOFORM A"/>
    <property type="match status" value="1"/>
</dbReference>
<keyword evidence="8" id="KW-1185">Reference proteome</keyword>
<feature type="region of interest" description="Disordered" evidence="5">
    <location>
        <begin position="657"/>
        <end position="689"/>
    </location>
</feature>
<feature type="compositionally biased region" description="Low complexity" evidence="5">
    <location>
        <begin position="276"/>
        <end position="291"/>
    </location>
</feature>
<name>A0A507CGI6_9FUNG</name>
<feature type="region of interest" description="Disordered" evidence="5">
    <location>
        <begin position="1315"/>
        <end position="1657"/>
    </location>
</feature>
<feature type="compositionally biased region" description="Polar residues" evidence="5">
    <location>
        <begin position="661"/>
        <end position="675"/>
    </location>
</feature>
<feature type="compositionally biased region" description="Basic and acidic residues" evidence="5">
    <location>
        <begin position="1440"/>
        <end position="1456"/>
    </location>
</feature>
<dbReference type="GeneID" id="42002355"/>
<gene>
    <name evidence="7" type="ORF">SmJEL517_g01130</name>
</gene>
<dbReference type="Gene3D" id="3.30.40.10">
    <property type="entry name" value="Zinc/RING finger domain, C3HC4 (zinc finger)"/>
    <property type="match status" value="1"/>
</dbReference>
<feature type="compositionally biased region" description="Basic and acidic residues" evidence="5">
    <location>
        <begin position="1384"/>
        <end position="1398"/>
    </location>
</feature>
<feature type="compositionally biased region" description="Low complexity" evidence="5">
    <location>
        <begin position="1480"/>
        <end position="1495"/>
    </location>
</feature>
<feature type="region of interest" description="Disordered" evidence="5">
    <location>
        <begin position="129"/>
        <end position="348"/>
    </location>
</feature>
<keyword evidence="2" id="KW-0863">Zinc-finger</keyword>
<dbReference type="GO" id="GO:0008270">
    <property type="term" value="F:zinc ion binding"/>
    <property type="evidence" value="ECO:0007669"/>
    <property type="project" value="UniProtKB-KW"/>
</dbReference>
<dbReference type="InterPro" id="IPR013083">
    <property type="entry name" value="Znf_RING/FYVE/PHD"/>
</dbReference>
<feature type="compositionally biased region" description="Polar residues" evidence="5">
    <location>
        <begin position="1127"/>
        <end position="1136"/>
    </location>
</feature>
<dbReference type="PROSITE" id="PS01359">
    <property type="entry name" value="ZF_PHD_1"/>
    <property type="match status" value="1"/>
</dbReference>
<feature type="region of interest" description="Disordered" evidence="5">
    <location>
        <begin position="733"/>
        <end position="757"/>
    </location>
</feature>
<feature type="domain" description="Zinc finger PHD-type" evidence="6">
    <location>
        <begin position="62"/>
        <end position="106"/>
    </location>
</feature>
<evidence type="ECO:0000256" key="2">
    <source>
        <dbReference type="ARBA" id="ARBA00022771"/>
    </source>
</evidence>
<dbReference type="CDD" id="cd15550">
    <property type="entry name" value="PHD_MLL5"/>
    <property type="match status" value="1"/>
</dbReference>
<organism evidence="7 8">
    <name type="scientific">Synchytrium microbalum</name>
    <dbReference type="NCBI Taxonomy" id="1806994"/>
    <lineage>
        <taxon>Eukaryota</taxon>
        <taxon>Fungi</taxon>
        <taxon>Fungi incertae sedis</taxon>
        <taxon>Chytridiomycota</taxon>
        <taxon>Chytridiomycota incertae sedis</taxon>
        <taxon>Chytridiomycetes</taxon>
        <taxon>Synchytriales</taxon>
        <taxon>Synchytriaceae</taxon>
        <taxon>Synchytrium</taxon>
    </lineage>
</organism>
<dbReference type="STRING" id="1806994.A0A507CGI6"/>
<feature type="compositionally biased region" description="Pro residues" evidence="5">
    <location>
        <begin position="1496"/>
        <end position="1510"/>
    </location>
</feature>
<evidence type="ECO:0000259" key="6">
    <source>
        <dbReference type="SMART" id="SM00249"/>
    </source>
</evidence>
<dbReference type="InterPro" id="IPR019786">
    <property type="entry name" value="Zinc_finger_PHD-type_CS"/>
</dbReference>
<protein>
    <recommendedName>
        <fullName evidence="6">Zinc finger PHD-type domain-containing protein</fullName>
    </recommendedName>
</protein>
<dbReference type="PANTHER" id="PTHR46462:SF3">
    <property type="entry name" value="UPSET, ISOFORM A"/>
    <property type="match status" value="1"/>
</dbReference>
<feature type="compositionally biased region" description="Polar residues" evidence="5">
    <location>
        <begin position="325"/>
        <end position="335"/>
    </location>
</feature>
<feature type="region of interest" description="Disordered" evidence="5">
    <location>
        <begin position="1253"/>
        <end position="1274"/>
    </location>
</feature>
<feature type="compositionally biased region" description="Low complexity" evidence="5">
    <location>
        <begin position="9"/>
        <end position="21"/>
    </location>
</feature>
<comment type="caution">
    <text evidence="7">The sequence shown here is derived from an EMBL/GenBank/DDBJ whole genome shotgun (WGS) entry which is preliminary data.</text>
</comment>
<dbReference type="GO" id="GO:0006325">
    <property type="term" value="P:chromatin organization"/>
    <property type="evidence" value="ECO:0007669"/>
    <property type="project" value="UniProtKB-KW"/>
</dbReference>
<dbReference type="SUPFAM" id="SSF57903">
    <property type="entry name" value="FYVE/PHD zinc finger"/>
    <property type="match status" value="1"/>
</dbReference>
<feature type="compositionally biased region" description="Basic and acidic residues" evidence="5">
    <location>
        <begin position="814"/>
        <end position="823"/>
    </location>
</feature>
<reference evidence="7 8" key="1">
    <citation type="journal article" date="2019" name="Sci. Rep.">
        <title>Comparative genomics of chytrid fungi reveal insights into the obligate biotrophic and pathogenic lifestyle of Synchytrium endobioticum.</title>
        <authorList>
            <person name="van de Vossenberg B.T.L.H."/>
            <person name="Warris S."/>
            <person name="Nguyen H.D.T."/>
            <person name="van Gent-Pelzer M.P.E."/>
            <person name="Joly D.L."/>
            <person name="van de Geest H.C."/>
            <person name="Bonants P.J.M."/>
            <person name="Smith D.S."/>
            <person name="Levesque C.A."/>
            <person name="van der Lee T.A.J."/>
        </authorList>
    </citation>
    <scope>NUCLEOTIDE SEQUENCE [LARGE SCALE GENOMIC DNA]</scope>
    <source>
        <strain evidence="7 8">JEL517</strain>
    </source>
</reference>
<keyword evidence="4" id="KW-0156">Chromatin regulator</keyword>
<feature type="compositionally biased region" description="Basic and acidic residues" evidence="5">
    <location>
        <begin position="1556"/>
        <end position="1584"/>
    </location>
</feature>
<evidence type="ECO:0000256" key="3">
    <source>
        <dbReference type="ARBA" id="ARBA00022833"/>
    </source>
</evidence>
<dbReference type="RefSeq" id="XP_031026837.1">
    <property type="nucleotide sequence ID" value="XM_031167058.1"/>
</dbReference>
<dbReference type="GO" id="GO:0034967">
    <property type="term" value="C:Set3 complex"/>
    <property type="evidence" value="ECO:0007669"/>
    <property type="project" value="TreeGrafter"/>
</dbReference>
<accession>A0A507CGI6</accession>
<dbReference type="GO" id="GO:0070210">
    <property type="term" value="C:Rpd3L-Expanded complex"/>
    <property type="evidence" value="ECO:0007669"/>
    <property type="project" value="TreeGrafter"/>
</dbReference>
<feature type="region of interest" description="Disordered" evidence="5">
    <location>
        <begin position="803"/>
        <end position="880"/>
    </location>
</feature>
<proteinExistence type="predicted"/>
<feature type="compositionally biased region" description="Acidic residues" evidence="5">
    <location>
        <begin position="22"/>
        <end position="33"/>
    </location>
</feature>
<dbReference type="Pfam" id="PF20826">
    <property type="entry name" value="PHD_5"/>
    <property type="match status" value="1"/>
</dbReference>
<evidence type="ECO:0000313" key="7">
    <source>
        <dbReference type="EMBL" id="TPX36623.1"/>
    </source>
</evidence>
<evidence type="ECO:0000256" key="1">
    <source>
        <dbReference type="ARBA" id="ARBA00022723"/>
    </source>
</evidence>
<dbReference type="EMBL" id="QEAO01000004">
    <property type="protein sequence ID" value="TPX36623.1"/>
    <property type="molecule type" value="Genomic_DNA"/>
</dbReference>
<evidence type="ECO:0000256" key="4">
    <source>
        <dbReference type="ARBA" id="ARBA00022853"/>
    </source>
</evidence>
<feature type="compositionally biased region" description="Polar residues" evidence="5">
    <location>
        <begin position="847"/>
        <end position="860"/>
    </location>
</feature>
<feature type="region of interest" description="Disordered" evidence="5">
    <location>
        <begin position="1"/>
        <end position="33"/>
    </location>
</feature>
<feature type="compositionally biased region" description="Basic and acidic residues" evidence="5">
    <location>
        <begin position="1633"/>
        <end position="1654"/>
    </location>
</feature>